<evidence type="ECO:0000313" key="2">
    <source>
        <dbReference type="EMBL" id="KAF7546815.1"/>
    </source>
</evidence>
<reference evidence="2" key="1">
    <citation type="submission" date="2020-03" db="EMBL/GenBank/DDBJ databases">
        <title>Draft Genome Sequence of Cylindrodendrum hubeiense.</title>
        <authorList>
            <person name="Buettner E."/>
            <person name="Kellner H."/>
        </authorList>
    </citation>
    <scope>NUCLEOTIDE SEQUENCE</scope>
    <source>
        <strain evidence="2">IHI 201604</strain>
    </source>
</reference>
<gene>
    <name evidence="2" type="ORF">G7Z17_g8152</name>
</gene>
<feature type="region of interest" description="Disordered" evidence="1">
    <location>
        <begin position="1"/>
        <end position="370"/>
    </location>
</feature>
<keyword evidence="3" id="KW-1185">Reference proteome</keyword>
<feature type="compositionally biased region" description="Low complexity" evidence="1">
    <location>
        <begin position="251"/>
        <end position="267"/>
    </location>
</feature>
<sequence>MNRSLKSKPAPGSRYASTQPVRQTRARSQLNNAPPLMKGLNDRGVPTDPLSRDPEALTYNEVLDSIRRQQEPNFRRSQSPEPETPHRHQSPASPTPRQSSAGDTDIGSPPGYEASEGSNTQHGSPSDKSDAATYGGSSRATSTPSSSSSSSESGPDPNSPSLTRRGSLNPAPISSGRRVREVRPIRALELPRPSLATTESASFDIFNDSSSAQAAPEAGGNSRDSSNGRNQPLRPSPLADSDRDELRYMDGSSDNSSSNPESEPGDSTTEAAESLPVSDRMSPDVQIKEESSPSPSPVSKTGASSSSSGCSGDQLRKRKWSDDDEGSGPLARKRRPSEEDLYFYDTRRTSSASNTQGSKNNKSTKNSEIPGIYGSALRSRLNYDWYEQYHVFGIDCARVHGCRRVCHECHAKWHRDWARYFQVEEEIASALENPNGYLHMGEDGFGVLQILDSIPSPPRGGKVRDHPARLSKQRLLAQKVG</sequence>
<feature type="compositionally biased region" description="Polar residues" evidence="1">
    <location>
        <begin position="15"/>
        <end position="32"/>
    </location>
</feature>
<dbReference type="OrthoDB" id="5105924at2759"/>
<organism evidence="2 3">
    <name type="scientific">Cylindrodendrum hubeiense</name>
    <dbReference type="NCBI Taxonomy" id="595255"/>
    <lineage>
        <taxon>Eukaryota</taxon>
        <taxon>Fungi</taxon>
        <taxon>Dikarya</taxon>
        <taxon>Ascomycota</taxon>
        <taxon>Pezizomycotina</taxon>
        <taxon>Sordariomycetes</taxon>
        <taxon>Hypocreomycetidae</taxon>
        <taxon>Hypocreales</taxon>
        <taxon>Nectriaceae</taxon>
        <taxon>Cylindrodendrum</taxon>
    </lineage>
</organism>
<feature type="compositionally biased region" description="Basic and acidic residues" evidence="1">
    <location>
        <begin position="64"/>
        <end position="74"/>
    </location>
</feature>
<feature type="compositionally biased region" description="Polar residues" evidence="1">
    <location>
        <begin position="90"/>
        <end position="102"/>
    </location>
</feature>
<proteinExistence type="predicted"/>
<accession>A0A9P5LDG1</accession>
<protein>
    <submittedName>
        <fullName evidence="2">Uncharacterized protein</fullName>
    </submittedName>
</protein>
<comment type="caution">
    <text evidence="2">The sequence shown here is derived from an EMBL/GenBank/DDBJ whole genome shotgun (WGS) entry which is preliminary data.</text>
</comment>
<name>A0A9P5LDG1_9HYPO</name>
<evidence type="ECO:0000256" key="1">
    <source>
        <dbReference type="SAM" id="MobiDB-lite"/>
    </source>
</evidence>
<feature type="compositionally biased region" description="Polar residues" evidence="1">
    <location>
        <begin position="349"/>
        <end position="367"/>
    </location>
</feature>
<feature type="compositionally biased region" description="Low complexity" evidence="1">
    <location>
        <begin position="137"/>
        <end position="161"/>
    </location>
</feature>
<dbReference type="EMBL" id="JAANBB010000198">
    <property type="protein sequence ID" value="KAF7546815.1"/>
    <property type="molecule type" value="Genomic_DNA"/>
</dbReference>
<feature type="compositionally biased region" description="Polar residues" evidence="1">
    <location>
        <begin position="195"/>
        <end position="213"/>
    </location>
</feature>
<dbReference type="AlphaFoldDB" id="A0A9P5LDG1"/>
<evidence type="ECO:0000313" key="3">
    <source>
        <dbReference type="Proteomes" id="UP000722485"/>
    </source>
</evidence>
<dbReference type="Proteomes" id="UP000722485">
    <property type="component" value="Unassembled WGS sequence"/>
</dbReference>
<feature type="compositionally biased region" description="Low complexity" evidence="1">
    <location>
        <begin position="297"/>
        <end position="312"/>
    </location>
</feature>